<dbReference type="EMBL" id="CP037920">
    <property type="protein sequence ID" value="QDT95006.1"/>
    <property type="molecule type" value="Genomic_DNA"/>
</dbReference>
<evidence type="ECO:0000256" key="3">
    <source>
        <dbReference type="ARBA" id="ARBA00022989"/>
    </source>
</evidence>
<feature type="domain" description="NfeD-like C-terminal" evidence="7">
    <location>
        <begin position="110"/>
        <end position="163"/>
    </location>
</feature>
<feature type="transmembrane region" description="Helical" evidence="6">
    <location>
        <begin position="56"/>
        <end position="79"/>
    </location>
</feature>
<keyword evidence="2 6" id="KW-0812">Transmembrane</keyword>
<dbReference type="GO" id="GO:0016020">
    <property type="term" value="C:membrane"/>
    <property type="evidence" value="ECO:0007669"/>
    <property type="project" value="UniProtKB-SubCell"/>
</dbReference>
<gene>
    <name evidence="8" type="ORF">V144x_04400</name>
</gene>
<evidence type="ECO:0000256" key="1">
    <source>
        <dbReference type="ARBA" id="ARBA00004141"/>
    </source>
</evidence>
<accession>A0A517VPS4</accession>
<evidence type="ECO:0000313" key="9">
    <source>
        <dbReference type="Proteomes" id="UP000318704"/>
    </source>
</evidence>
<dbReference type="SUPFAM" id="SSF141322">
    <property type="entry name" value="NfeD domain-like"/>
    <property type="match status" value="1"/>
</dbReference>
<feature type="transmembrane region" description="Helical" evidence="6">
    <location>
        <begin position="29"/>
        <end position="50"/>
    </location>
</feature>
<evidence type="ECO:0000256" key="2">
    <source>
        <dbReference type="ARBA" id="ARBA00022692"/>
    </source>
</evidence>
<keyword evidence="4 6" id="KW-0472">Membrane</keyword>
<evidence type="ECO:0000256" key="6">
    <source>
        <dbReference type="SAM" id="Phobius"/>
    </source>
</evidence>
<name>A0A517VPS4_9PLAN</name>
<dbReference type="RefSeq" id="WP_144980689.1">
    <property type="nucleotide sequence ID" value="NZ_CP037920.1"/>
</dbReference>
<evidence type="ECO:0000259" key="7">
    <source>
        <dbReference type="Pfam" id="PF01957"/>
    </source>
</evidence>
<dbReference type="Gene3D" id="2.40.50.140">
    <property type="entry name" value="Nucleic acid-binding proteins"/>
    <property type="match status" value="1"/>
</dbReference>
<proteinExistence type="predicted"/>
<dbReference type="Pfam" id="PF01957">
    <property type="entry name" value="NfeD"/>
    <property type="match status" value="1"/>
</dbReference>
<dbReference type="Proteomes" id="UP000318704">
    <property type="component" value="Chromosome"/>
</dbReference>
<sequence>MDYSFIAILALAVTLMLFVAEIFVPSAGLIAVMALLCLAASVWSAWMAWWDTSPSIWWTYIASVLILIPSTLGFAVKFFPNTTWGKKIIHEVPTLEEVTGFREETEHLRSLIGKIGKTQTLLNPSGFVLVDNERLNCESQGMIIDPQMDVEIIAVEGARLVVKMAKQTPAETPQSDLEKPPFGDSVANDTLDFEVPES</sequence>
<protein>
    <recommendedName>
        <fullName evidence="7">NfeD-like C-terminal domain-containing protein</fullName>
    </recommendedName>
</protein>
<keyword evidence="3 6" id="KW-1133">Transmembrane helix</keyword>
<feature type="region of interest" description="Disordered" evidence="5">
    <location>
        <begin position="166"/>
        <end position="198"/>
    </location>
</feature>
<dbReference type="PANTHER" id="PTHR33507:SF4">
    <property type="entry name" value="NODULATION COMPETITIVENESS PROTEIN NFED"/>
    <property type="match status" value="1"/>
</dbReference>
<organism evidence="8 9">
    <name type="scientific">Gimesia aquarii</name>
    <dbReference type="NCBI Taxonomy" id="2527964"/>
    <lineage>
        <taxon>Bacteria</taxon>
        <taxon>Pseudomonadati</taxon>
        <taxon>Planctomycetota</taxon>
        <taxon>Planctomycetia</taxon>
        <taxon>Planctomycetales</taxon>
        <taxon>Planctomycetaceae</taxon>
        <taxon>Gimesia</taxon>
    </lineage>
</organism>
<comment type="subcellular location">
    <subcellularLocation>
        <location evidence="1">Membrane</location>
        <topology evidence="1">Multi-pass membrane protein</topology>
    </subcellularLocation>
</comment>
<dbReference type="KEGG" id="gaw:V144x_04400"/>
<feature type="transmembrane region" description="Helical" evidence="6">
    <location>
        <begin position="6"/>
        <end position="24"/>
    </location>
</feature>
<evidence type="ECO:0000313" key="8">
    <source>
        <dbReference type="EMBL" id="QDT95006.1"/>
    </source>
</evidence>
<dbReference type="InterPro" id="IPR012340">
    <property type="entry name" value="NA-bd_OB-fold"/>
</dbReference>
<dbReference type="PANTHER" id="PTHR33507">
    <property type="entry name" value="INNER MEMBRANE PROTEIN YBBJ"/>
    <property type="match status" value="1"/>
</dbReference>
<evidence type="ECO:0000256" key="4">
    <source>
        <dbReference type="ARBA" id="ARBA00023136"/>
    </source>
</evidence>
<evidence type="ECO:0000256" key="5">
    <source>
        <dbReference type="SAM" id="MobiDB-lite"/>
    </source>
</evidence>
<reference evidence="8 9" key="1">
    <citation type="submission" date="2019-03" db="EMBL/GenBank/DDBJ databases">
        <title>Deep-cultivation of Planctomycetes and their phenomic and genomic characterization uncovers novel biology.</title>
        <authorList>
            <person name="Wiegand S."/>
            <person name="Jogler M."/>
            <person name="Boedeker C."/>
            <person name="Pinto D."/>
            <person name="Vollmers J."/>
            <person name="Rivas-Marin E."/>
            <person name="Kohn T."/>
            <person name="Peeters S.H."/>
            <person name="Heuer A."/>
            <person name="Rast P."/>
            <person name="Oberbeckmann S."/>
            <person name="Bunk B."/>
            <person name="Jeske O."/>
            <person name="Meyerdierks A."/>
            <person name="Storesund J.E."/>
            <person name="Kallscheuer N."/>
            <person name="Luecker S."/>
            <person name="Lage O.M."/>
            <person name="Pohl T."/>
            <person name="Merkel B.J."/>
            <person name="Hornburger P."/>
            <person name="Mueller R.-W."/>
            <person name="Bruemmer F."/>
            <person name="Labrenz M."/>
            <person name="Spormann A.M."/>
            <person name="Op den Camp H."/>
            <person name="Overmann J."/>
            <person name="Amann R."/>
            <person name="Jetten M.S.M."/>
            <person name="Mascher T."/>
            <person name="Medema M.H."/>
            <person name="Devos D.P."/>
            <person name="Kaster A.-K."/>
            <person name="Ovreas L."/>
            <person name="Rohde M."/>
            <person name="Galperin M.Y."/>
            <person name="Jogler C."/>
        </authorList>
    </citation>
    <scope>NUCLEOTIDE SEQUENCE [LARGE SCALE GENOMIC DNA]</scope>
    <source>
        <strain evidence="8 9">V144</strain>
    </source>
</reference>
<dbReference type="AlphaFoldDB" id="A0A517VPS4"/>
<dbReference type="InterPro" id="IPR002810">
    <property type="entry name" value="NfeD-like_C"/>
</dbReference>
<dbReference type="InterPro" id="IPR052165">
    <property type="entry name" value="Membrane_assoc_protease"/>
</dbReference>